<evidence type="ECO:0000313" key="1">
    <source>
        <dbReference type="EMBL" id="QCD86833.1"/>
    </source>
</evidence>
<gene>
    <name evidence="1" type="ORF">DEO72_LG3g1359</name>
</gene>
<sequence length="119" mass="13533">MRLRGEVVCCCSGGRCSLLVWCRFRRRVRGSDLFLAAGGARRMVECSRCCCRCGGEKMEVWWFCSGGVKLLPWLYENKLHGVVEVYGDDGNGAVLLRWCCRCWCVAGNGVMVMQRWPVR</sequence>
<organism evidence="1 2">
    <name type="scientific">Vigna unguiculata</name>
    <name type="common">Cowpea</name>
    <dbReference type="NCBI Taxonomy" id="3917"/>
    <lineage>
        <taxon>Eukaryota</taxon>
        <taxon>Viridiplantae</taxon>
        <taxon>Streptophyta</taxon>
        <taxon>Embryophyta</taxon>
        <taxon>Tracheophyta</taxon>
        <taxon>Spermatophyta</taxon>
        <taxon>Magnoliopsida</taxon>
        <taxon>eudicotyledons</taxon>
        <taxon>Gunneridae</taxon>
        <taxon>Pentapetalae</taxon>
        <taxon>rosids</taxon>
        <taxon>fabids</taxon>
        <taxon>Fabales</taxon>
        <taxon>Fabaceae</taxon>
        <taxon>Papilionoideae</taxon>
        <taxon>50 kb inversion clade</taxon>
        <taxon>NPAAA clade</taxon>
        <taxon>indigoferoid/millettioid clade</taxon>
        <taxon>Phaseoleae</taxon>
        <taxon>Vigna</taxon>
    </lineage>
</organism>
<dbReference type="Proteomes" id="UP000501690">
    <property type="component" value="Linkage Group LG3"/>
</dbReference>
<keyword evidence="2" id="KW-1185">Reference proteome</keyword>
<accession>A0A4D6LEB8</accession>
<name>A0A4D6LEB8_VIGUN</name>
<evidence type="ECO:0000313" key="2">
    <source>
        <dbReference type="Proteomes" id="UP000501690"/>
    </source>
</evidence>
<proteinExistence type="predicted"/>
<dbReference type="AlphaFoldDB" id="A0A4D6LEB8"/>
<protein>
    <submittedName>
        <fullName evidence="1">Uncharacterized protein</fullName>
    </submittedName>
</protein>
<reference evidence="1 2" key="1">
    <citation type="submission" date="2019-04" db="EMBL/GenBank/DDBJ databases">
        <title>An improved genome assembly and genetic linkage map for asparagus bean, Vigna unguiculata ssp. sesquipedialis.</title>
        <authorList>
            <person name="Xia Q."/>
            <person name="Zhang R."/>
            <person name="Dong Y."/>
        </authorList>
    </citation>
    <scope>NUCLEOTIDE SEQUENCE [LARGE SCALE GENOMIC DNA]</scope>
    <source>
        <tissue evidence="1">Leaf</tissue>
    </source>
</reference>
<dbReference type="EMBL" id="CP039347">
    <property type="protein sequence ID" value="QCD86833.1"/>
    <property type="molecule type" value="Genomic_DNA"/>
</dbReference>